<evidence type="ECO:0000313" key="4">
    <source>
        <dbReference type="Proteomes" id="UP000265703"/>
    </source>
</evidence>
<dbReference type="Pfam" id="PF13837">
    <property type="entry name" value="Myb_DNA-bind_4"/>
    <property type="match status" value="1"/>
</dbReference>
<feature type="compositionally biased region" description="Low complexity" evidence="1">
    <location>
        <begin position="144"/>
        <end position="156"/>
    </location>
</feature>
<accession>A0A397S4P7</accession>
<feature type="compositionally biased region" description="Basic and acidic residues" evidence="1">
    <location>
        <begin position="129"/>
        <end position="142"/>
    </location>
</feature>
<protein>
    <recommendedName>
        <fullName evidence="2">Myb/SANT-like DNA-binding domain-containing protein</fullName>
    </recommendedName>
</protein>
<dbReference type="EMBL" id="QKYT01001178">
    <property type="protein sequence ID" value="RIA79709.1"/>
    <property type="molecule type" value="Genomic_DNA"/>
</dbReference>
<keyword evidence="4" id="KW-1185">Reference proteome</keyword>
<feature type="region of interest" description="Disordered" evidence="1">
    <location>
        <begin position="114"/>
        <end position="178"/>
    </location>
</feature>
<evidence type="ECO:0000256" key="1">
    <source>
        <dbReference type="SAM" id="MobiDB-lite"/>
    </source>
</evidence>
<name>A0A397S4P7_9GLOM</name>
<dbReference type="Gene3D" id="1.10.10.60">
    <property type="entry name" value="Homeodomain-like"/>
    <property type="match status" value="1"/>
</dbReference>
<evidence type="ECO:0000313" key="3">
    <source>
        <dbReference type="EMBL" id="RIA79709.1"/>
    </source>
</evidence>
<comment type="caution">
    <text evidence="3">The sequence shown here is derived from an EMBL/GenBank/DDBJ whole genome shotgun (WGS) entry which is preliminary data.</text>
</comment>
<dbReference type="OrthoDB" id="2440381at2759"/>
<dbReference type="Proteomes" id="UP000265703">
    <property type="component" value="Unassembled WGS sequence"/>
</dbReference>
<dbReference type="AlphaFoldDB" id="A0A397S4P7"/>
<sequence>MAEWTDPEIRTLIDERRTRNDEFHNLVRNRERFWGSIASKINQKNGSSFNGHQCKEKFSNLVRDYNAMCNFMSGKSKARSQTGARYFDEFRTHFWERPKDEFDRVRNINTFNRRRSRGSGNITSSPSTREVERELRSSERRLSRSPSISRSQSPTIGRRSRRQSPPIKQRRFSTILPVSSLTTNDEMDISDTEQLDSHRRTSLHDELHVSSLSFRPPPSYDIATGNTQESSNVGEIKKSVAYRLINSAKVIQRTWRAFKLRPETWAKRVWNMVRNNGTPDRK</sequence>
<evidence type="ECO:0000259" key="2">
    <source>
        <dbReference type="Pfam" id="PF13837"/>
    </source>
</evidence>
<feature type="domain" description="Myb/SANT-like DNA-binding" evidence="2">
    <location>
        <begin position="3"/>
        <end position="89"/>
    </location>
</feature>
<dbReference type="InterPro" id="IPR044822">
    <property type="entry name" value="Myb_DNA-bind_4"/>
</dbReference>
<gene>
    <name evidence="3" type="ORF">C1645_840095</name>
</gene>
<proteinExistence type="predicted"/>
<organism evidence="3 4">
    <name type="scientific">Glomus cerebriforme</name>
    <dbReference type="NCBI Taxonomy" id="658196"/>
    <lineage>
        <taxon>Eukaryota</taxon>
        <taxon>Fungi</taxon>
        <taxon>Fungi incertae sedis</taxon>
        <taxon>Mucoromycota</taxon>
        <taxon>Glomeromycotina</taxon>
        <taxon>Glomeromycetes</taxon>
        <taxon>Glomerales</taxon>
        <taxon>Glomeraceae</taxon>
        <taxon>Glomus</taxon>
    </lineage>
</organism>
<reference evidence="3 4" key="1">
    <citation type="submission" date="2018-06" db="EMBL/GenBank/DDBJ databases">
        <title>Comparative genomics reveals the genomic features of Rhizophagus irregularis, R. cerebriforme, R. diaphanum and Gigaspora rosea, and their symbiotic lifestyle signature.</title>
        <authorList>
            <person name="Morin E."/>
            <person name="San Clemente H."/>
            <person name="Chen E.C.H."/>
            <person name="De La Providencia I."/>
            <person name="Hainaut M."/>
            <person name="Kuo A."/>
            <person name="Kohler A."/>
            <person name="Murat C."/>
            <person name="Tang N."/>
            <person name="Roy S."/>
            <person name="Loubradou J."/>
            <person name="Henrissat B."/>
            <person name="Grigoriev I.V."/>
            <person name="Corradi N."/>
            <person name="Roux C."/>
            <person name="Martin F.M."/>
        </authorList>
    </citation>
    <scope>NUCLEOTIDE SEQUENCE [LARGE SCALE GENOMIC DNA]</scope>
    <source>
        <strain evidence="3 4">DAOM 227022</strain>
    </source>
</reference>